<dbReference type="PIRSF" id="PIRSF006060">
    <property type="entry name" value="AA_transporter"/>
    <property type="match status" value="1"/>
</dbReference>
<accession>A0A1D2VQV3</accession>
<comment type="subcellular location">
    <subcellularLocation>
        <location evidence="1">Cell membrane</location>
        <topology evidence="1">Multi-pass membrane protein</topology>
    </subcellularLocation>
</comment>
<feature type="transmembrane region" description="Helical" evidence="9">
    <location>
        <begin position="185"/>
        <end position="204"/>
    </location>
</feature>
<gene>
    <name evidence="11" type="ORF">ASCRUDRAFT_73681</name>
</gene>
<feature type="transmembrane region" description="Helical" evidence="9">
    <location>
        <begin position="429"/>
        <end position="450"/>
    </location>
</feature>
<organism evidence="11 12">
    <name type="scientific">Ascoidea rubescens DSM 1968</name>
    <dbReference type="NCBI Taxonomy" id="1344418"/>
    <lineage>
        <taxon>Eukaryota</taxon>
        <taxon>Fungi</taxon>
        <taxon>Dikarya</taxon>
        <taxon>Ascomycota</taxon>
        <taxon>Saccharomycotina</taxon>
        <taxon>Saccharomycetes</taxon>
        <taxon>Ascoideaceae</taxon>
        <taxon>Ascoidea</taxon>
    </lineage>
</organism>
<dbReference type="PROSITE" id="PS00218">
    <property type="entry name" value="AMINO_ACID_PERMEASE_1"/>
    <property type="match status" value="1"/>
</dbReference>
<feature type="transmembrane region" description="Helical" evidence="9">
    <location>
        <begin position="216"/>
        <end position="237"/>
    </location>
</feature>
<comment type="similarity">
    <text evidence="2">Belongs to the amino acid-polyamine-organocation (APC) superfamily. YAT (TC 2.A.3.10) family.</text>
</comment>
<dbReference type="InterPro" id="IPR050524">
    <property type="entry name" value="APC_YAT"/>
</dbReference>
<evidence type="ECO:0000256" key="1">
    <source>
        <dbReference type="ARBA" id="ARBA00004651"/>
    </source>
</evidence>
<keyword evidence="12" id="KW-1185">Reference proteome</keyword>
<evidence type="ECO:0000256" key="8">
    <source>
        <dbReference type="ARBA" id="ARBA00023136"/>
    </source>
</evidence>
<dbReference type="Gene3D" id="1.20.1740.10">
    <property type="entry name" value="Amino acid/polyamine transporter I"/>
    <property type="match status" value="1"/>
</dbReference>
<feature type="transmembrane region" description="Helical" evidence="9">
    <location>
        <begin position="471"/>
        <end position="494"/>
    </location>
</feature>
<evidence type="ECO:0000256" key="5">
    <source>
        <dbReference type="ARBA" id="ARBA00022692"/>
    </source>
</evidence>
<dbReference type="InterPro" id="IPR004840">
    <property type="entry name" value="Amino_acid_permease_CS"/>
</dbReference>
<evidence type="ECO:0000256" key="4">
    <source>
        <dbReference type="ARBA" id="ARBA00022475"/>
    </source>
</evidence>
<dbReference type="FunCoup" id="A0A1D2VQV3">
    <property type="interactions" value="210"/>
</dbReference>
<evidence type="ECO:0000256" key="7">
    <source>
        <dbReference type="ARBA" id="ARBA00022989"/>
    </source>
</evidence>
<dbReference type="RefSeq" id="XP_020050254.1">
    <property type="nucleotide sequence ID" value="XM_020192394.1"/>
</dbReference>
<feature type="transmembrane region" description="Helical" evidence="9">
    <location>
        <begin position="79"/>
        <end position="98"/>
    </location>
</feature>
<dbReference type="AlphaFoldDB" id="A0A1D2VQV3"/>
<evidence type="ECO:0000313" key="11">
    <source>
        <dbReference type="EMBL" id="ODV63947.1"/>
    </source>
</evidence>
<dbReference type="InterPro" id="IPR004762">
    <property type="entry name" value="Amino_acid_permease_fungi"/>
</dbReference>
<evidence type="ECO:0000256" key="2">
    <source>
        <dbReference type="ARBA" id="ARBA00006983"/>
    </source>
</evidence>
<dbReference type="STRING" id="1344418.A0A1D2VQV3"/>
<protein>
    <submittedName>
        <fullName evidence="11">Amino acid permease</fullName>
    </submittedName>
</protein>
<sequence length="579" mass="63919">MADIEKKSPAVSINDSTKAAATSPYEEKQLTGWESFKDGFRRHPDCTVITPDMTEQERQIAATINSPLQRKLKNRHLQMIAIGGSIGTGLFVGSGSALRTGGPAGVLIGWILVGTMMFSTVHALGELAVTFPITGAFNTYAVRFIDPSWGFAMGFNYALQWFVVFPLELVAASITVDYWESDINGLVWVTLFWIGIVFINFFGVKGYGEAEFVFSMIKVIAIIGYIILGIILCAGGGPRGGYIGGKHWQNPGAFANGFKGVCTVFVTAAFSFAGTELVGLTAAETKKPRESLPKAAKQVFWRITLFYIISLTLVGLLVPYDDERLIGSSSVDAAASPFVISIKNAGISVLPDIFNVVIMIAVLSVGNSSIYGCSRTLAALAVQGLMPKQLGYIDKRGRPLVGIIATSIMGLLAYCSASDKKDDVFNWLLALSGLSSIFTWGTICACHIRFRYALKCRGRDPFEELEFTSVAGVYGSWFGLILNILILIFQFWVALFPLGDDPNPEVFFMSYLAFPVIFSFYFGHKCYSKNWKFYLSIDELDLDSGRREIDIEVVKKEIAEEKASIALRPWWYRTYRFWC</sequence>
<dbReference type="Proteomes" id="UP000095038">
    <property type="component" value="Unassembled WGS sequence"/>
</dbReference>
<keyword evidence="4" id="KW-1003">Cell membrane</keyword>
<feature type="transmembrane region" description="Helical" evidence="9">
    <location>
        <begin position="299"/>
        <end position="320"/>
    </location>
</feature>
<evidence type="ECO:0000313" key="12">
    <source>
        <dbReference type="Proteomes" id="UP000095038"/>
    </source>
</evidence>
<keyword evidence="8 9" id="KW-0472">Membrane</keyword>
<keyword evidence="5 9" id="KW-0812">Transmembrane</keyword>
<feature type="transmembrane region" description="Helical" evidence="9">
    <location>
        <begin position="158"/>
        <end position="179"/>
    </location>
</feature>
<feature type="domain" description="Amino acid permease/ SLC12A" evidence="10">
    <location>
        <begin position="76"/>
        <end position="532"/>
    </location>
</feature>
<dbReference type="GO" id="GO:0005886">
    <property type="term" value="C:plasma membrane"/>
    <property type="evidence" value="ECO:0007669"/>
    <property type="project" value="UniProtKB-SubCell"/>
</dbReference>
<keyword evidence="6" id="KW-0029">Amino-acid transport</keyword>
<feature type="transmembrane region" description="Helical" evidence="9">
    <location>
        <begin position="104"/>
        <end position="137"/>
    </location>
</feature>
<feature type="transmembrane region" description="Helical" evidence="9">
    <location>
        <begin position="257"/>
        <end position="278"/>
    </location>
</feature>
<evidence type="ECO:0000256" key="9">
    <source>
        <dbReference type="SAM" id="Phobius"/>
    </source>
</evidence>
<proteinExistence type="inferred from homology"/>
<keyword evidence="7 9" id="KW-1133">Transmembrane helix</keyword>
<name>A0A1D2VQV3_9ASCO</name>
<dbReference type="InParanoid" id="A0A1D2VQV3"/>
<dbReference type="InterPro" id="IPR004841">
    <property type="entry name" value="AA-permease/SLC12A_dom"/>
</dbReference>
<dbReference type="Pfam" id="PF00324">
    <property type="entry name" value="AA_permease"/>
    <property type="match status" value="1"/>
</dbReference>
<feature type="transmembrane region" description="Helical" evidence="9">
    <location>
        <begin position="353"/>
        <end position="378"/>
    </location>
</feature>
<dbReference type="EMBL" id="KV454475">
    <property type="protein sequence ID" value="ODV63947.1"/>
    <property type="molecule type" value="Genomic_DNA"/>
</dbReference>
<dbReference type="PANTHER" id="PTHR43341:SF1">
    <property type="entry name" value="GENERAL AMINO-ACID PERMEASE GAP1"/>
    <property type="match status" value="1"/>
</dbReference>
<feature type="transmembrane region" description="Helical" evidence="9">
    <location>
        <begin position="506"/>
        <end position="523"/>
    </location>
</feature>
<evidence type="ECO:0000259" key="10">
    <source>
        <dbReference type="Pfam" id="PF00324"/>
    </source>
</evidence>
<feature type="transmembrane region" description="Helical" evidence="9">
    <location>
        <begin position="399"/>
        <end position="417"/>
    </location>
</feature>
<dbReference type="OrthoDB" id="3900342at2759"/>
<keyword evidence="3" id="KW-0813">Transport</keyword>
<evidence type="ECO:0000256" key="6">
    <source>
        <dbReference type="ARBA" id="ARBA00022970"/>
    </source>
</evidence>
<dbReference type="GeneID" id="30966030"/>
<dbReference type="FunFam" id="1.20.1740.10:FF:000017">
    <property type="entry name" value="Amino acid permease"/>
    <property type="match status" value="1"/>
</dbReference>
<dbReference type="NCBIfam" id="TIGR00913">
    <property type="entry name" value="2A0310"/>
    <property type="match status" value="1"/>
</dbReference>
<evidence type="ECO:0000256" key="3">
    <source>
        <dbReference type="ARBA" id="ARBA00022448"/>
    </source>
</evidence>
<dbReference type="PANTHER" id="PTHR43341">
    <property type="entry name" value="AMINO ACID PERMEASE"/>
    <property type="match status" value="1"/>
</dbReference>
<dbReference type="GO" id="GO:0015171">
    <property type="term" value="F:amino acid transmembrane transporter activity"/>
    <property type="evidence" value="ECO:0007669"/>
    <property type="project" value="TreeGrafter"/>
</dbReference>
<reference evidence="12" key="1">
    <citation type="submission" date="2016-05" db="EMBL/GenBank/DDBJ databases">
        <title>Comparative genomics of biotechnologically important yeasts.</title>
        <authorList>
            <consortium name="DOE Joint Genome Institute"/>
            <person name="Riley R."/>
            <person name="Haridas S."/>
            <person name="Wolfe K.H."/>
            <person name="Lopes M.R."/>
            <person name="Hittinger C.T."/>
            <person name="Goker M."/>
            <person name="Salamov A."/>
            <person name="Wisecaver J."/>
            <person name="Long T.M."/>
            <person name="Aerts A.L."/>
            <person name="Barry K."/>
            <person name="Choi C."/>
            <person name="Clum A."/>
            <person name="Coughlan A.Y."/>
            <person name="Deshpande S."/>
            <person name="Douglass A.P."/>
            <person name="Hanson S.J."/>
            <person name="Klenk H.-P."/>
            <person name="Labutti K."/>
            <person name="Lapidus A."/>
            <person name="Lindquist E."/>
            <person name="Lipzen A."/>
            <person name="Meier-Kolthoff J.P."/>
            <person name="Ohm R.A."/>
            <person name="Otillar R.P."/>
            <person name="Pangilinan J."/>
            <person name="Peng Y."/>
            <person name="Rokas A."/>
            <person name="Rosa C.A."/>
            <person name="Scheuner C."/>
            <person name="Sibirny A.A."/>
            <person name="Slot J.C."/>
            <person name="Stielow J.B."/>
            <person name="Sun H."/>
            <person name="Kurtzman C.P."/>
            <person name="Blackwell M."/>
            <person name="Grigoriev I.V."/>
            <person name="Jeffries T.W."/>
        </authorList>
    </citation>
    <scope>NUCLEOTIDE SEQUENCE [LARGE SCALE GENOMIC DNA]</scope>
    <source>
        <strain evidence="12">DSM 1968</strain>
    </source>
</reference>